<dbReference type="EMBL" id="AP014545">
    <property type="protein sequence ID" value="BBB24968.1"/>
    <property type="molecule type" value="Genomic_DNA"/>
</dbReference>
<dbReference type="Proteomes" id="UP000595663">
    <property type="component" value="Chromosome"/>
</dbReference>
<dbReference type="Pfam" id="PF13386">
    <property type="entry name" value="DsbD_2"/>
    <property type="match status" value="1"/>
</dbReference>
<feature type="domain" description="Urease accessory protein UreH-like transmembrane" evidence="2">
    <location>
        <begin position="16"/>
        <end position="223"/>
    </location>
</feature>
<gene>
    <name evidence="3" type="ORF">AMJAP_0369</name>
</gene>
<feature type="transmembrane region" description="Helical" evidence="1">
    <location>
        <begin position="153"/>
        <end position="176"/>
    </location>
</feature>
<dbReference type="KEGG" id="ajp:AMJAP_0369"/>
<dbReference type="RefSeq" id="WP_019620856.1">
    <property type="nucleotide sequence ID" value="NZ_AP014545.1"/>
</dbReference>
<organism evidence="3 4">
    <name type="scientific">Amphritea japonica ATCC BAA-1530</name>
    <dbReference type="NCBI Taxonomy" id="1278309"/>
    <lineage>
        <taxon>Bacteria</taxon>
        <taxon>Pseudomonadati</taxon>
        <taxon>Pseudomonadota</taxon>
        <taxon>Gammaproteobacteria</taxon>
        <taxon>Oceanospirillales</taxon>
        <taxon>Oceanospirillaceae</taxon>
        <taxon>Amphritea</taxon>
    </lineage>
</organism>
<feature type="transmembrane region" description="Helical" evidence="1">
    <location>
        <begin position="182"/>
        <end position="207"/>
    </location>
</feature>
<feature type="transmembrane region" description="Helical" evidence="1">
    <location>
        <begin position="49"/>
        <end position="68"/>
    </location>
</feature>
<sequence>MTPELLELELLAAIFTAFVIGLSFGSGPCNLSCLPYLGPVLLGPAARQPFHLVLLPFMTGRLSGYLILGTIAASTGSLLQNYLNHPSLPWAIALVTFWLALRMLLQSRNKACATALSQHSEPRKAVSVSGSVQLIATDAADNEKSPEKNRIQLALLGFSLALNPCVPLLGLLAAAAQSADPIWGASVALSFGLGAIVIPTLLVRYGFALLGQELQKQLGKWQQGLTRAGALMLMLVAVNTALRGVFV</sequence>
<proteinExistence type="predicted"/>
<dbReference type="AlphaFoldDB" id="A0A7R6P8T9"/>
<evidence type="ECO:0000313" key="3">
    <source>
        <dbReference type="EMBL" id="BBB24968.1"/>
    </source>
</evidence>
<reference evidence="3 4" key="1">
    <citation type="journal article" date="2008" name="Int. J. Syst. Evol. Microbiol.">
        <title>Amphritea japonica sp. nov. and Amphritea balenae sp. nov., isolated from the sediment adjacent to sperm whale carcasses off Kagoshima, Japan.</title>
        <authorList>
            <person name="Miyazaki M."/>
            <person name="Nogi Y."/>
            <person name="Fujiwara Y."/>
            <person name="Kawato M."/>
            <person name="Nagahama T."/>
            <person name="Kubokawa K."/>
            <person name="Horikoshi K."/>
        </authorList>
    </citation>
    <scope>NUCLEOTIDE SEQUENCE [LARGE SCALE GENOMIC DNA]</scope>
    <source>
        <strain evidence="3 4">ATCC BAA-1530</strain>
    </source>
</reference>
<feature type="transmembrane region" description="Helical" evidence="1">
    <location>
        <begin position="12"/>
        <end position="37"/>
    </location>
</feature>
<evidence type="ECO:0000313" key="4">
    <source>
        <dbReference type="Proteomes" id="UP000595663"/>
    </source>
</evidence>
<keyword evidence="4" id="KW-1185">Reference proteome</keyword>
<dbReference type="InterPro" id="IPR039447">
    <property type="entry name" value="UreH-like_TM_dom"/>
</dbReference>
<dbReference type="OrthoDB" id="5294350at2"/>
<protein>
    <recommendedName>
        <fullName evidence="2">Urease accessory protein UreH-like transmembrane domain-containing protein</fullName>
    </recommendedName>
</protein>
<name>A0A7R6P8T9_9GAMM</name>
<keyword evidence="1" id="KW-0812">Transmembrane</keyword>
<evidence type="ECO:0000256" key="1">
    <source>
        <dbReference type="SAM" id="Phobius"/>
    </source>
</evidence>
<evidence type="ECO:0000259" key="2">
    <source>
        <dbReference type="Pfam" id="PF13386"/>
    </source>
</evidence>
<keyword evidence="1" id="KW-0472">Membrane</keyword>
<keyword evidence="1" id="KW-1133">Transmembrane helix</keyword>
<accession>A0A7R6P8T9</accession>
<feature type="transmembrane region" description="Helical" evidence="1">
    <location>
        <begin position="228"/>
        <end position="246"/>
    </location>
</feature>
<feature type="transmembrane region" description="Helical" evidence="1">
    <location>
        <begin position="88"/>
        <end position="105"/>
    </location>
</feature>